<gene>
    <name evidence="1" type="ORF">VNI00_004265</name>
</gene>
<accession>A0AAW0DQ30</accession>
<keyword evidence="2" id="KW-1185">Reference proteome</keyword>
<name>A0AAW0DQ30_9AGAR</name>
<protein>
    <submittedName>
        <fullName evidence="1">Uncharacterized protein</fullName>
    </submittedName>
</protein>
<sequence>MSPHDLPLLSQLTACAHEDEDPIETLYLNPLDFETQMDHPKYTLEFFMGLRLDELHLNMSPNIIYVRSSIKKLFEEKKLVLIPNDEIVDIIFQLHEDNLKCAMCDRTRCTDLLPPKEYEYRVRPIELDIPLTIISNDGTRRSYTPSAENMLHVRSNVHPYLATSHAAFVLDEAGLRRVPIKEVAHLCIRDSWFKVPSSFGQMINWQKFAHPLEQGDIVSQILKPKEEEEPIPDLTPDTSSSTSYSSLDTNVVLDPIHYIQNPGTKRWVKRINKYIDHDVRFVDDVLNEKQINSYRKEKSRPYEEVMRTDLSTIRFAPYLRPKRKIRAYDDIYVPL</sequence>
<dbReference type="Proteomes" id="UP001383192">
    <property type="component" value="Unassembled WGS sequence"/>
</dbReference>
<organism evidence="1 2">
    <name type="scientific">Paramarasmius palmivorus</name>
    <dbReference type="NCBI Taxonomy" id="297713"/>
    <lineage>
        <taxon>Eukaryota</taxon>
        <taxon>Fungi</taxon>
        <taxon>Dikarya</taxon>
        <taxon>Basidiomycota</taxon>
        <taxon>Agaricomycotina</taxon>
        <taxon>Agaricomycetes</taxon>
        <taxon>Agaricomycetidae</taxon>
        <taxon>Agaricales</taxon>
        <taxon>Marasmiineae</taxon>
        <taxon>Marasmiaceae</taxon>
        <taxon>Paramarasmius</taxon>
    </lineage>
</organism>
<dbReference type="EMBL" id="JAYKXP010000011">
    <property type="protein sequence ID" value="KAK7052945.1"/>
    <property type="molecule type" value="Genomic_DNA"/>
</dbReference>
<proteinExistence type="predicted"/>
<comment type="caution">
    <text evidence="1">The sequence shown here is derived from an EMBL/GenBank/DDBJ whole genome shotgun (WGS) entry which is preliminary data.</text>
</comment>
<reference evidence="1 2" key="1">
    <citation type="submission" date="2024-01" db="EMBL/GenBank/DDBJ databases">
        <title>A draft genome for a cacao thread blight-causing isolate of Paramarasmius palmivorus.</title>
        <authorList>
            <person name="Baruah I.K."/>
            <person name="Bukari Y."/>
            <person name="Amoako-Attah I."/>
            <person name="Meinhardt L.W."/>
            <person name="Bailey B.A."/>
            <person name="Cohen S.P."/>
        </authorList>
    </citation>
    <scope>NUCLEOTIDE SEQUENCE [LARGE SCALE GENOMIC DNA]</scope>
    <source>
        <strain evidence="1 2">GH-12</strain>
    </source>
</reference>
<evidence type="ECO:0000313" key="2">
    <source>
        <dbReference type="Proteomes" id="UP001383192"/>
    </source>
</evidence>
<evidence type="ECO:0000313" key="1">
    <source>
        <dbReference type="EMBL" id="KAK7052945.1"/>
    </source>
</evidence>
<dbReference type="AlphaFoldDB" id="A0AAW0DQ30"/>